<dbReference type="Pfam" id="PF00685">
    <property type="entry name" value="Sulfotransfer_1"/>
    <property type="match status" value="1"/>
</dbReference>
<keyword evidence="5" id="KW-1133">Transmembrane helix</keyword>
<feature type="binding site" evidence="4">
    <location>
        <position position="625"/>
    </location>
    <ligand>
        <name>3'-phosphoadenylyl sulfate</name>
        <dbReference type="ChEBI" id="CHEBI:58339"/>
    </ligand>
</feature>
<dbReference type="InterPro" id="IPR037359">
    <property type="entry name" value="NST/OST"/>
</dbReference>
<accession>A0AA36IP66</accession>
<keyword evidence="5" id="KW-0812">Transmembrane</keyword>
<feature type="transmembrane region" description="Helical" evidence="5">
    <location>
        <begin position="149"/>
        <end position="173"/>
    </location>
</feature>
<dbReference type="Gene3D" id="3.40.50.300">
    <property type="entry name" value="P-loop containing nucleotide triphosphate hydrolases"/>
    <property type="match status" value="1"/>
</dbReference>
<evidence type="ECO:0000259" key="6">
    <source>
        <dbReference type="Pfam" id="PF00685"/>
    </source>
</evidence>
<gene>
    <name evidence="7" type="ORF">EVOR1521_LOCUS15784</name>
</gene>
<dbReference type="EMBL" id="CAUJNA010002055">
    <property type="protein sequence ID" value="CAJ1390314.1"/>
    <property type="molecule type" value="Genomic_DNA"/>
</dbReference>
<feature type="transmembrane region" description="Helical" evidence="5">
    <location>
        <begin position="193"/>
        <end position="212"/>
    </location>
</feature>
<feature type="transmembrane region" description="Helical" evidence="5">
    <location>
        <begin position="224"/>
        <end position="244"/>
    </location>
</feature>
<keyword evidence="2" id="KW-0325">Glycoprotein</keyword>
<evidence type="ECO:0000313" key="7">
    <source>
        <dbReference type="EMBL" id="CAJ1390314.1"/>
    </source>
</evidence>
<name>A0AA36IP66_9DINO</name>
<dbReference type="InterPro" id="IPR000863">
    <property type="entry name" value="Sulfotransferase_dom"/>
</dbReference>
<feature type="non-terminal residue" evidence="7">
    <location>
        <position position="1"/>
    </location>
</feature>
<proteinExistence type="predicted"/>
<dbReference type="Proteomes" id="UP001178507">
    <property type="component" value="Unassembled WGS sequence"/>
</dbReference>
<organism evidence="7 8">
    <name type="scientific">Effrenium voratum</name>
    <dbReference type="NCBI Taxonomy" id="2562239"/>
    <lineage>
        <taxon>Eukaryota</taxon>
        <taxon>Sar</taxon>
        <taxon>Alveolata</taxon>
        <taxon>Dinophyceae</taxon>
        <taxon>Suessiales</taxon>
        <taxon>Symbiodiniaceae</taxon>
        <taxon>Effrenium</taxon>
    </lineage>
</organism>
<evidence type="ECO:0000256" key="4">
    <source>
        <dbReference type="PIRSR" id="PIRSR637359-2"/>
    </source>
</evidence>
<keyword evidence="5" id="KW-0472">Membrane</keyword>
<protein>
    <recommendedName>
        <fullName evidence="6">Sulfotransferase domain-containing protein</fullName>
    </recommendedName>
</protein>
<dbReference type="GO" id="GO:0008146">
    <property type="term" value="F:sulfotransferase activity"/>
    <property type="evidence" value="ECO:0007669"/>
    <property type="project" value="InterPro"/>
</dbReference>
<feature type="domain" description="Sulfotransferase" evidence="6">
    <location>
        <begin position="520"/>
        <end position="749"/>
    </location>
</feature>
<dbReference type="InterPro" id="IPR027417">
    <property type="entry name" value="P-loop_NTPase"/>
</dbReference>
<sequence>SSITAAARDVRELAESDKRTLKAFRADMEQVPTAAWWLLANLALCTFILSLLALPYFSSTLLFASLNGICVLVKTRGRLYRHTSLRLSLMTLRGYMTSQLQLILGAGLVFILPTLLLNIPFWLAIHIFLSATAPCWPALLLEPLTPRTMNALSVVMVSWWLLWKTAMLLEILINHSFYRSALAARRDSATPSFSYHLCDSVYAYSYSVLGFQLGWEAVHFCARFVYLVSPFSWSGMGILLMLGLRASIAPFGMQGAKSVMHWSMHRMLHVQPFYACWHKEHHFAASQTCLTACQDCGLLETGPEAAYVQLCFVFIPFFDNCAYAWNSAYNTLIHHYYEEYRSWHWKLAGAMVRLQSKVRRVVSRMEWGTWLRSDFSPLSPFPPFWPLFALNLQFPSADYASAYFAEGPIEKHWHGRHHWTTEKHFGYGTYDSVSNLVWDSSSEEQMWGMCKRPAFVGFAGFALALHTGFFAWLWSCQLRAFPGYWGKYPTSAKLWLSLAAHCETLRRLWGLLTSPCRRLPDFYVVGCPKCGTSAIYHYLTLHPRIVKPAYKESRFIWGRIGLRLSALRYRSLFPTWLQCPPGYLTFDADPTAAVAPKFASALFRRLTPKAKIIVAYREPVEAAWSMYQFRSRIKGRFDFGWTFQQIHSLEMKLARSSCWAEMDALADTLDESDASSDVSVRITSDMAFHGVNSSMLRPHRLADVVTEFESRFGRSNLLLVPFTVPQRAIVSDMENTMRRIFDFVGLDAERVELPPLKVQPEDVMDMLVMSPAKNGCQACPEEAKRLLTAYYGEQKRKFTDLTGDTFGVPALAQSA</sequence>
<evidence type="ECO:0000313" key="8">
    <source>
        <dbReference type="Proteomes" id="UP001178507"/>
    </source>
</evidence>
<feature type="binding site" evidence="4">
    <location>
        <position position="617"/>
    </location>
    <ligand>
        <name>3'-phosphoadenylyl sulfate</name>
        <dbReference type="ChEBI" id="CHEBI:58339"/>
    </ligand>
</feature>
<feature type="active site" description="For sulfotransferase activity" evidence="3">
    <location>
        <position position="529"/>
    </location>
</feature>
<dbReference type="AlphaFoldDB" id="A0AA36IP66"/>
<evidence type="ECO:0000256" key="1">
    <source>
        <dbReference type="ARBA" id="ARBA00022679"/>
    </source>
</evidence>
<dbReference type="SUPFAM" id="SSF52540">
    <property type="entry name" value="P-loop containing nucleoside triphosphate hydrolases"/>
    <property type="match status" value="1"/>
</dbReference>
<reference evidence="7" key="1">
    <citation type="submission" date="2023-08" db="EMBL/GenBank/DDBJ databases">
        <authorList>
            <person name="Chen Y."/>
            <person name="Shah S."/>
            <person name="Dougan E. K."/>
            <person name="Thang M."/>
            <person name="Chan C."/>
        </authorList>
    </citation>
    <scope>NUCLEOTIDE SEQUENCE</scope>
</reference>
<evidence type="ECO:0000256" key="3">
    <source>
        <dbReference type="PIRSR" id="PIRSR637359-1"/>
    </source>
</evidence>
<feature type="transmembrane region" description="Helical" evidence="5">
    <location>
        <begin position="34"/>
        <end position="54"/>
    </location>
</feature>
<dbReference type="PANTHER" id="PTHR10605">
    <property type="entry name" value="HEPARAN SULFATE SULFOTRANSFERASE"/>
    <property type="match status" value="1"/>
</dbReference>
<feature type="transmembrane region" description="Helical" evidence="5">
    <location>
        <begin position="454"/>
        <end position="474"/>
    </location>
</feature>
<keyword evidence="1" id="KW-0808">Transferase</keyword>
<feature type="transmembrane region" description="Helical" evidence="5">
    <location>
        <begin position="100"/>
        <end position="129"/>
    </location>
</feature>
<keyword evidence="8" id="KW-1185">Reference proteome</keyword>
<evidence type="ECO:0000256" key="2">
    <source>
        <dbReference type="ARBA" id="ARBA00023180"/>
    </source>
</evidence>
<evidence type="ECO:0000256" key="5">
    <source>
        <dbReference type="SAM" id="Phobius"/>
    </source>
</evidence>
<dbReference type="PANTHER" id="PTHR10605:SF56">
    <property type="entry name" value="BIFUNCTIONAL HEPARAN SULFATE N-DEACETYLASE_N-SULFOTRANSFERASE"/>
    <property type="match status" value="1"/>
</dbReference>
<comment type="caution">
    <text evidence="7">The sequence shown here is derived from an EMBL/GenBank/DDBJ whole genome shotgun (WGS) entry which is preliminary data.</text>
</comment>